<feature type="signal peptide" evidence="1">
    <location>
        <begin position="1"/>
        <end position="19"/>
    </location>
</feature>
<dbReference type="SUPFAM" id="SSF57362">
    <property type="entry name" value="BPTI-like"/>
    <property type="match status" value="1"/>
</dbReference>
<organism evidence="2">
    <name type="scientific">Ixodes ricinus</name>
    <name type="common">Common tick</name>
    <name type="synonym">Acarus ricinus</name>
    <dbReference type="NCBI Taxonomy" id="34613"/>
    <lineage>
        <taxon>Eukaryota</taxon>
        <taxon>Metazoa</taxon>
        <taxon>Ecdysozoa</taxon>
        <taxon>Arthropoda</taxon>
        <taxon>Chelicerata</taxon>
        <taxon>Arachnida</taxon>
        <taxon>Acari</taxon>
        <taxon>Parasitiformes</taxon>
        <taxon>Ixodida</taxon>
        <taxon>Ixodoidea</taxon>
        <taxon>Ixodidae</taxon>
        <taxon>Ixodinae</taxon>
        <taxon>Ixodes</taxon>
    </lineage>
</organism>
<dbReference type="AlphaFoldDB" id="A0A147BWD3"/>
<reference evidence="2" key="1">
    <citation type="journal article" date="2018" name="PLoS Negl. Trop. Dis.">
        <title>Sialome diversity of ticks revealed by RNAseq of single tick salivary glands.</title>
        <authorList>
            <person name="Perner J."/>
            <person name="Kropackova S."/>
            <person name="Kopacek P."/>
            <person name="Ribeiro J.M."/>
        </authorList>
    </citation>
    <scope>NUCLEOTIDE SEQUENCE</scope>
    <source>
        <strain evidence="2">Siblings of single egg batch collected in Ceske Budejovice</strain>
        <tissue evidence="2">Salivary glands</tissue>
    </source>
</reference>
<feature type="chain" id="PRO_5007543094" evidence="1">
    <location>
        <begin position="20"/>
        <end position="79"/>
    </location>
</feature>
<name>A0A147BWD3_IXORI</name>
<dbReference type="InterPro" id="IPR036880">
    <property type="entry name" value="Kunitz_BPTI_sf"/>
</dbReference>
<evidence type="ECO:0000313" key="2">
    <source>
        <dbReference type="EMBL" id="JAR95026.1"/>
    </source>
</evidence>
<evidence type="ECO:0000256" key="1">
    <source>
        <dbReference type="SAM" id="SignalP"/>
    </source>
</evidence>
<dbReference type="EMBL" id="GEGO01000378">
    <property type="protein sequence ID" value="JAR95026.1"/>
    <property type="molecule type" value="Transcribed_RNA"/>
</dbReference>
<sequence length="79" mass="8639">MKPAIVALCLLAAVVCVIALLPEKVCRAPHSVPTCSQGTPITWTLYFENNTDQCQSYLGCGRGYNDFGIKYCCIDSCPY</sequence>
<dbReference type="Gene3D" id="4.10.410.10">
    <property type="entry name" value="Pancreatic trypsin inhibitor Kunitz domain"/>
    <property type="match status" value="1"/>
</dbReference>
<protein>
    <submittedName>
        <fullName evidence="2">Putative salivary kunitz domain protein</fullName>
    </submittedName>
</protein>
<accession>A0A147BWD3</accession>
<keyword evidence="1" id="KW-0732">Signal</keyword>
<dbReference type="GO" id="GO:0004867">
    <property type="term" value="F:serine-type endopeptidase inhibitor activity"/>
    <property type="evidence" value="ECO:0007669"/>
    <property type="project" value="InterPro"/>
</dbReference>
<proteinExistence type="predicted"/>